<dbReference type="PANTHER" id="PTHR13237:SF8">
    <property type="entry name" value="SOMETHING ABOUT SILENCING PROTEIN 10"/>
    <property type="match status" value="1"/>
</dbReference>
<dbReference type="Pfam" id="PF04000">
    <property type="entry name" value="Sas10_Utp3"/>
    <property type="match status" value="1"/>
</dbReference>
<feature type="compositionally biased region" description="Acidic residues" evidence="5">
    <location>
        <begin position="60"/>
        <end position="110"/>
    </location>
</feature>
<gene>
    <name evidence="7" type="ORF">X975_20755</name>
</gene>
<evidence type="ECO:0000256" key="5">
    <source>
        <dbReference type="SAM" id="MobiDB-lite"/>
    </source>
</evidence>
<protein>
    <submittedName>
        <fullName evidence="7">Something about silencing protein 10</fullName>
    </submittedName>
</protein>
<proteinExistence type="inferred from homology"/>
<dbReference type="STRING" id="407821.A0A087ULR0"/>
<name>A0A087ULR0_STEMI</name>
<dbReference type="AlphaFoldDB" id="A0A087ULR0"/>
<dbReference type="InterPro" id="IPR007146">
    <property type="entry name" value="Sas10/Utp3/C1D"/>
</dbReference>
<keyword evidence="8" id="KW-1185">Reference proteome</keyword>
<dbReference type="OrthoDB" id="1924577at2759"/>
<dbReference type="EMBL" id="KK120441">
    <property type="protein sequence ID" value="KFM78299.1"/>
    <property type="molecule type" value="Genomic_DNA"/>
</dbReference>
<comment type="subcellular location">
    <subcellularLocation>
        <location evidence="1">Nucleus</location>
    </subcellularLocation>
</comment>
<feature type="non-terminal residue" evidence="7">
    <location>
        <position position="459"/>
    </location>
</feature>
<feature type="region of interest" description="Disordered" evidence="5">
    <location>
        <begin position="23"/>
        <end position="115"/>
    </location>
</feature>
<evidence type="ECO:0000256" key="1">
    <source>
        <dbReference type="ARBA" id="ARBA00004123"/>
    </source>
</evidence>
<dbReference type="GO" id="GO:0032040">
    <property type="term" value="C:small-subunit processome"/>
    <property type="evidence" value="ECO:0007669"/>
    <property type="project" value="TreeGrafter"/>
</dbReference>
<feature type="region of interest" description="Disordered" evidence="5">
    <location>
        <begin position="330"/>
        <end position="354"/>
    </location>
</feature>
<dbReference type="InterPro" id="IPR018972">
    <property type="entry name" value="Sas10_C_dom"/>
</dbReference>
<dbReference type="Proteomes" id="UP000054359">
    <property type="component" value="Unassembled WGS sequence"/>
</dbReference>
<comment type="similarity">
    <text evidence="2">Belongs to the SAS10 family.</text>
</comment>
<evidence type="ECO:0000256" key="3">
    <source>
        <dbReference type="ARBA" id="ARBA00022553"/>
    </source>
</evidence>
<evidence type="ECO:0000256" key="4">
    <source>
        <dbReference type="ARBA" id="ARBA00023242"/>
    </source>
</evidence>
<dbReference type="PANTHER" id="PTHR13237">
    <property type="entry name" value="SOMETHING ABOUT SILENCING PROTEIN 10-RELATED"/>
    <property type="match status" value="1"/>
</dbReference>
<keyword evidence="3" id="KW-0597">Phosphoprotein</keyword>
<feature type="compositionally biased region" description="Acidic residues" evidence="5">
    <location>
        <begin position="34"/>
        <end position="47"/>
    </location>
</feature>
<organism evidence="7 8">
    <name type="scientific">Stegodyphus mimosarum</name>
    <name type="common">African social velvet spider</name>
    <dbReference type="NCBI Taxonomy" id="407821"/>
    <lineage>
        <taxon>Eukaryota</taxon>
        <taxon>Metazoa</taxon>
        <taxon>Ecdysozoa</taxon>
        <taxon>Arthropoda</taxon>
        <taxon>Chelicerata</taxon>
        <taxon>Arachnida</taxon>
        <taxon>Araneae</taxon>
        <taxon>Araneomorphae</taxon>
        <taxon>Entelegynae</taxon>
        <taxon>Eresoidea</taxon>
        <taxon>Eresidae</taxon>
        <taxon>Stegodyphus</taxon>
    </lineage>
</organism>
<evidence type="ECO:0000259" key="6">
    <source>
        <dbReference type="Pfam" id="PF09368"/>
    </source>
</evidence>
<evidence type="ECO:0000313" key="7">
    <source>
        <dbReference type="EMBL" id="KFM78299.1"/>
    </source>
</evidence>
<feature type="compositionally biased region" description="Basic and acidic residues" evidence="5">
    <location>
        <begin position="48"/>
        <end position="59"/>
    </location>
</feature>
<accession>A0A087ULR0</accession>
<dbReference type="GO" id="GO:0000462">
    <property type="term" value="P:maturation of SSU-rRNA from tricistronic rRNA transcript (SSU-rRNA, 5.8S rRNA, LSU-rRNA)"/>
    <property type="evidence" value="ECO:0007669"/>
    <property type="project" value="TreeGrafter"/>
</dbReference>
<dbReference type="Pfam" id="PF09368">
    <property type="entry name" value="Sas10"/>
    <property type="match status" value="1"/>
</dbReference>
<evidence type="ECO:0000256" key="2">
    <source>
        <dbReference type="ARBA" id="ARBA00010979"/>
    </source>
</evidence>
<sequence>MKSRKVKSSAKTKSFLSKKKLRGNIPIDVRSDSEADADSDIYNDEIDEFHQREDEKLSTDDELIDNDEDSSEEEEVLPITDDEKDNEWDNYDEEQDEKSDSEQKEDEDLPNPEAWGRKKSVYFNADFVDEDRGRTYREEDAEAAKAEAEEALAIQKSVLSSITTNNLGGNLQFGDLSEEEEEIEEEVNWQFVTKQEKIKFLKKTCPEFLTLIREFKEKLTEVKDKLIPLMRLVINEKIPSQDLAMYIKVKYHLLLHICMNISVYMMMKSKDSVVSSHPVLQRITVYKKLLDELENINETIPSELDIILEKLKQNEEISFEEAAPKQIIPPPQKAATNTVKSLPEKQRKMKNKQFETEAEKEIFSLYMDMKEQQKKENAEQEKILDEICEEPMDMEEDASGEKRTITYQIAKNKGLVPHRKKEYRNPRVRHRMKYRKAKIRRKGQIREAVRELKRYEGEP</sequence>
<evidence type="ECO:0000313" key="8">
    <source>
        <dbReference type="Proteomes" id="UP000054359"/>
    </source>
</evidence>
<keyword evidence="4" id="KW-0539">Nucleus</keyword>
<feature type="compositionally biased region" description="Basic and acidic residues" evidence="5">
    <location>
        <begin position="342"/>
        <end position="354"/>
    </location>
</feature>
<reference evidence="7 8" key="1">
    <citation type="submission" date="2013-11" db="EMBL/GenBank/DDBJ databases">
        <title>Genome sequencing of Stegodyphus mimosarum.</title>
        <authorList>
            <person name="Bechsgaard J."/>
        </authorList>
    </citation>
    <scope>NUCLEOTIDE SEQUENCE [LARGE SCALE GENOMIC DNA]</scope>
</reference>
<feature type="domain" description="Sas10 C-terminal" evidence="6">
    <location>
        <begin position="400"/>
        <end position="458"/>
    </location>
</feature>
<dbReference type="OMA" id="EEYIRPQ"/>